<accession>A0A059FGZ4</accession>
<proteinExistence type="predicted"/>
<keyword evidence="2" id="KW-0449">Lipoprotein</keyword>
<evidence type="ECO:0000313" key="2">
    <source>
        <dbReference type="EMBL" id="KCZ89894.1"/>
    </source>
</evidence>
<evidence type="ECO:0000313" key="3">
    <source>
        <dbReference type="Proteomes" id="UP000025061"/>
    </source>
</evidence>
<dbReference type="RefSeq" id="WP_011648080.1">
    <property type="nucleotide sequence ID" value="NZ_ARYI01000013.1"/>
</dbReference>
<name>A0A059FGZ4_9PROT</name>
<dbReference type="Proteomes" id="UP000025061">
    <property type="component" value="Unassembled WGS sequence"/>
</dbReference>
<keyword evidence="1" id="KW-0732">Signal</keyword>
<comment type="caution">
    <text evidence="2">The sequence shown here is derived from an EMBL/GenBank/DDBJ whole genome shotgun (WGS) entry which is preliminary data.</text>
</comment>
<dbReference type="EMBL" id="ARYI01000013">
    <property type="protein sequence ID" value="KCZ89894.1"/>
    <property type="molecule type" value="Genomic_DNA"/>
</dbReference>
<keyword evidence="3" id="KW-1185">Reference proteome</keyword>
<protein>
    <submittedName>
        <fullName evidence="2">Putative lipoprotein</fullName>
    </submittedName>
</protein>
<feature type="signal peptide" evidence="1">
    <location>
        <begin position="1"/>
        <end position="18"/>
    </location>
</feature>
<feature type="chain" id="PRO_5001572362" evidence="1">
    <location>
        <begin position="19"/>
        <end position="67"/>
    </location>
</feature>
<dbReference type="PROSITE" id="PS51257">
    <property type="entry name" value="PROKAR_LIPOPROTEIN"/>
    <property type="match status" value="1"/>
</dbReference>
<dbReference type="PATRIC" id="fig|1280951.3.peg.2782"/>
<sequence length="67" mass="7012">MKQIVMPLAAALLLTACASSGPNKGWTSSPGAQSFAVAHTACQQISYGGQVNYVICMAGRGWTKPKR</sequence>
<gene>
    <name evidence="2" type="ORF">HHI_13820</name>
</gene>
<dbReference type="AlphaFoldDB" id="A0A059FGZ4"/>
<dbReference type="OrthoDB" id="9951842at2"/>
<evidence type="ECO:0000256" key="1">
    <source>
        <dbReference type="SAM" id="SignalP"/>
    </source>
</evidence>
<reference evidence="2 3" key="1">
    <citation type="submission" date="2013-04" db="EMBL/GenBank/DDBJ databases">
        <title>Hyphomonas hirschiana VP5 Genome Sequencing.</title>
        <authorList>
            <person name="Lai Q."/>
            <person name="Shao Z."/>
        </authorList>
    </citation>
    <scope>NUCLEOTIDE SEQUENCE [LARGE SCALE GENOMIC DNA]</scope>
    <source>
        <strain evidence="2 3">VP5</strain>
    </source>
</reference>
<organism evidence="2 3">
    <name type="scientific">Hyphomonas hirschiana VP5</name>
    <dbReference type="NCBI Taxonomy" id="1280951"/>
    <lineage>
        <taxon>Bacteria</taxon>
        <taxon>Pseudomonadati</taxon>
        <taxon>Pseudomonadota</taxon>
        <taxon>Alphaproteobacteria</taxon>
        <taxon>Hyphomonadales</taxon>
        <taxon>Hyphomonadaceae</taxon>
        <taxon>Hyphomonas</taxon>
    </lineage>
</organism>